<sequence length="143" mass="16432">MAKIKPVVTLQSHGIYSTWDSESKALPQIEQFTTNVIAEVDIEFGLIVNIKKGKGEKLHYCIYHPDIPDSNGDVMDPFEGDVYVKNSDWNFYLGDTLWLPIENKLGDWRMTIELNGKVIADKTFNVALEAERTETDFWKNRGY</sequence>
<reference evidence="2" key="1">
    <citation type="journal article" date="2015" name="Nature">
        <title>Complex archaea that bridge the gap between prokaryotes and eukaryotes.</title>
        <authorList>
            <person name="Spang A."/>
            <person name="Saw J.H."/>
            <person name="Jorgensen S.L."/>
            <person name="Zaremba-Niedzwiedzka K."/>
            <person name="Martijn J."/>
            <person name="Lind A.E."/>
            <person name="van Eijk R."/>
            <person name="Schleper C."/>
            <person name="Guy L."/>
            <person name="Ettema T.J."/>
        </authorList>
    </citation>
    <scope>NUCLEOTIDE SEQUENCE</scope>
</reference>
<dbReference type="Gene3D" id="2.60.40.2390">
    <property type="match status" value="1"/>
</dbReference>
<proteinExistence type="predicted"/>
<gene>
    <name evidence="2" type="ORF">LCGC14_0626330</name>
</gene>
<organism evidence="2">
    <name type="scientific">marine sediment metagenome</name>
    <dbReference type="NCBI Taxonomy" id="412755"/>
    <lineage>
        <taxon>unclassified sequences</taxon>
        <taxon>metagenomes</taxon>
        <taxon>ecological metagenomes</taxon>
    </lineage>
</organism>
<dbReference type="Pfam" id="PF12975">
    <property type="entry name" value="DUF3859"/>
    <property type="match status" value="1"/>
</dbReference>
<comment type="caution">
    <text evidence="2">The sequence shown here is derived from an EMBL/GenBank/DDBJ whole genome shotgun (WGS) entry which is preliminary data.</text>
</comment>
<name>A0A0F9TPM9_9ZZZZ</name>
<accession>A0A0F9TPM9</accession>
<evidence type="ECO:0000259" key="1">
    <source>
        <dbReference type="Pfam" id="PF12975"/>
    </source>
</evidence>
<protein>
    <recommendedName>
        <fullName evidence="1">DUF3859 domain-containing protein</fullName>
    </recommendedName>
</protein>
<dbReference type="InterPro" id="IPR024331">
    <property type="entry name" value="DUF3859"/>
</dbReference>
<dbReference type="EMBL" id="LAZR01001081">
    <property type="protein sequence ID" value="KKN51061.1"/>
    <property type="molecule type" value="Genomic_DNA"/>
</dbReference>
<feature type="domain" description="DUF3859" evidence="1">
    <location>
        <begin position="5"/>
        <end position="126"/>
    </location>
</feature>
<dbReference type="AlphaFoldDB" id="A0A0F9TPM9"/>
<evidence type="ECO:0000313" key="2">
    <source>
        <dbReference type="EMBL" id="KKN51061.1"/>
    </source>
</evidence>